<feature type="non-terminal residue" evidence="2">
    <location>
        <position position="44"/>
    </location>
</feature>
<proteinExistence type="predicted"/>
<gene>
    <name evidence="2" type="ORF">METZ01_LOCUS387508</name>
</gene>
<organism evidence="2">
    <name type="scientific">marine metagenome</name>
    <dbReference type="NCBI Taxonomy" id="408172"/>
    <lineage>
        <taxon>unclassified sequences</taxon>
        <taxon>metagenomes</taxon>
        <taxon>ecological metagenomes</taxon>
    </lineage>
</organism>
<feature type="region of interest" description="Disordered" evidence="1">
    <location>
        <begin position="23"/>
        <end position="44"/>
    </location>
</feature>
<dbReference type="AlphaFoldDB" id="A0A382UK59"/>
<accession>A0A382UK59</accession>
<evidence type="ECO:0000313" key="2">
    <source>
        <dbReference type="EMBL" id="SVD34654.1"/>
    </source>
</evidence>
<dbReference type="EMBL" id="UINC01144870">
    <property type="protein sequence ID" value="SVD34654.1"/>
    <property type="molecule type" value="Genomic_DNA"/>
</dbReference>
<sequence>MQKLFNFLIICLAFTALQVSTVGAQGGDPNMPPPVPADPMGTAV</sequence>
<evidence type="ECO:0000256" key="1">
    <source>
        <dbReference type="SAM" id="MobiDB-lite"/>
    </source>
</evidence>
<reference evidence="2" key="1">
    <citation type="submission" date="2018-05" db="EMBL/GenBank/DDBJ databases">
        <authorList>
            <person name="Lanie J.A."/>
            <person name="Ng W.-L."/>
            <person name="Kazmierczak K.M."/>
            <person name="Andrzejewski T.M."/>
            <person name="Davidsen T.M."/>
            <person name="Wayne K.J."/>
            <person name="Tettelin H."/>
            <person name="Glass J.I."/>
            <person name="Rusch D."/>
            <person name="Podicherti R."/>
            <person name="Tsui H.-C.T."/>
            <person name="Winkler M.E."/>
        </authorList>
    </citation>
    <scope>NUCLEOTIDE SEQUENCE</scope>
</reference>
<name>A0A382UK59_9ZZZZ</name>
<protein>
    <submittedName>
        <fullName evidence="2">Uncharacterized protein</fullName>
    </submittedName>
</protein>